<accession>A0AAN8ATY3</accession>
<sequence length="115" mass="12350">MHNARANQSLAALLSATLPTLAPVERKTNLVFPLWSAPVSPVLTAWADPHLPPASSPTPATPPCSASPPEAWLSSDLERHRHLPKAAVLPEKVELSQSPCGVQPSVPLFLWFSLH</sequence>
<comment type="caution">
    <text evidence="2">The sequence shown here is derived from an EMBL/GenBank/DDBJ whole genome shotgun (WGS) entry which is preliminary data.</text>
</comment>
<proteinExistence type="predicted"/>
<evidence type="ECO:0000256" key="1">
    <source>
        <dbReference type="SAM" id="MobiDB-lite"/>
    </source>
</evidence>
<feature type="compositionally biased region" description="Pro residues" evidence="1">
    <location>
        <begin position="50"/>
        <end position="66"/>
    </location>
</feature>
<gene>
    <name evidence="2" type="ORF">CesoFtcFv8_027670</name>
</gene>
<evidence type="ECO:0000313" key="3">
    <source>
        <dbReference type="Proteomes" id="UP001335648"/>
    </source>
</evidence>
<dbReference type="Proteomes" id="UP001335648">
    <property type="component" value="Unassembled WGS sequence"/>
</dbReference>
<dbReference type="EMBL" id="JAULUE010002069">
    <property type="protein sequence ID" value="KAK5875156.1"/>
    <property type="molecule type" value="Genomic_DNA"/>
</dbReference>
<reference evidence="2 3" key="1">
    <citation type="journal article" date="2023" name="Mol. Biol. Evol.">
        <title>Genomics of Secondarily Temperate Adaptation in the Only Non-Antarctic Icefish.</title>
        <authorList>
            <person name="Rivera-Colon A.G."/>
            <person name="Rayamajhi N."/>
            <person name="Minhas B.F."/>
            <person name="Madrigal G."/>
            <person name="Bilyk K.T."/>
            <person name="Yoon V."/>
            <person name="Hune M."/>
            <person name="Gregory S."/>
            <person name="Cheng C.H.C."/>
            <person name="Catchen J.M."/>
        </authorList>
    </citation>
    <scope>NUCLEOTIDE SEQUENCE [LARGE SCALE GENOMIC DNA]</scope>
    <source>
        <strain evidence="2">JC2023a</strain>
    </source>
</reference>
<name>A0AAN8ATY3_9TELE</name>
<dbReference type="AlphaFoldDB" id="A0AAN8ATY3"/>
<feature type="region of interest" description="Disordered" evidence="1">
    <location>
        <begin position="48"/>
        <end position="71"/>
    </location>
</feature>
<organism evidence="2 3">
    <name type="scientific">Champsocephalus esox</name>
    <name type="common">pike icefish</name>
    <dbReference type="NCBI Taxonomy" id="159716"/>
    <lineage>
        <taxon>Eukaryota</taxon>
        <taxon>Metazoa</taxon>
        <taxon>Chordata</taxon>
        <taxon>Craniata</taxon>
        <taxon>Vertebrata</taxon>
        <taxon>Euteleostomi</taxon>
        <taxon>Actinopterygii</taxon>
        <taxon>Neopterygii</taxon>
        <taxon>Teleostei</taxon>
        <taxon>Neoteleostei</taxon>
        <taxon>Acanthomorphata</taxon>
        <taxon>Eupercaria</taxon>
        <taxon>Perciformes</taxon>
        <taxon>Notothenioidei</taxon>
        <taxon>Channichthyidae</taxon>
        <taxon>Champsocephalus</taxon>
    </lineage>
</organism>
<keyword evidence="3" id="KW-1185">Reference proteome</keyword>
<evidence type="ECO:0000313" key="2">
    <source>
        <dbReference type="EMBL" id="KAK5875156.1"/>
    </source>
</evidence>
<protein>
    <submittedName>
        <fullName evidence="2">Uncharacterized protein</fullName>
    </submittedName>
</protein>